<evidence type="ECO:0000313" key="1">
    <source>
        <dbReference type="EMBL" id="OMJ65170.1"/>
    </source>
</evidence>
<dbReference type="EMBL" id="MPUH01002381">
    <property type="protein sequence ID" value="OMJ65170.1"/>
    <property type="molecule type" value="Genomic_DNA"/>
</dbReference>
<accession>A0A1R2AL67</accession>
<comment type="caution">
    <text evidence="1">The sequence shown here is derived from an EMBL/GenBank/DDBJ whole genome shotgun (WGS) entry which is preliminary data.</text>
</comment>
<dbReference type="AlphaFoldDB" id="A0A1R2AL67"/>
<dbReference type="Proteomes" id="UP000187209">
    <property type="component" value="Unassembled WGS sequence"/>
</dbReference>
<name>A0A1R2AL67_9CILI</name>
<protein>
    <submittedName>
        <fullName evidence="1">Uncharacterized protein</fullName>
    </submittedName>
</protein>
<gene>
    <name evidence="1" type="ORF">SteCoe_38955</name>
</gene>
<proteinExistence type="predicted"/>
<organism evidence="1 2">
    <name type="scientific">Stentor coeruleus</name>
    <dbReference type="NCBI Taxonomy" id="5963"/>
    <lineage>
        <taxon>Eukaryota</taxon>
        <taxon>Sar</taxon>
        <taxon>Alveolata</taxon>
        <taxon>Ciliophora</taxon>
        <taxon>Postciliodesmatophora</taxon>
        <taxon>Heterotrichea</taxon>
        <taxon>Heterotrichida</taxon>
        <taxon>Stentoridae</taxon>
        <taxon>Stentor</taxon>
    </lineage>
</organism>
<evidence type="ECO:0000313" key="2">
    <source>
        <dbReference type="Proteomes" id="UP000187209"/>
    </source>
</evidence>
<sequence>MVYKWKILVFPRAAKTLQNIHVLATGLLTCANITLNSTRKSGELTKKYLAKQKPEEFIISLIKKEFSRS</sequence>
<reference evidence="1 2" key="1">
    <citation type="submission" date="2016-11" db="EMBL/GenBank/DDBJ databases">
        <title>The macronuclear genome of Stentor coeruleus: a giant cell with tiny introns.</title>
        <authorList>
            <person name="Slabodnick M."/>
            <person name="Ruby J.G."/>
            <person name="Reiff S.B."/>
            <person name="Swart E.C."/>
            <person name="Gosai S."/>
            <person name="Prabakaran S."/>
            <person name="Witkowska E."/>
            <person name="Larue G.E."/>
            <person name="Fisher S."/>
            <person name="Freeman R.M."/>
            <person name="Gunawardena J."/>
            <person name="Chu W."/>
            <person name="Stover N.A."/>
            <person name="Gregory B.D."/>
            <person name="Nowacki M."/>
            <person name="Derisi J."/>
            <person name="Roy S.W."/>
            <person name="Marshall W.F."/>
            <person name="Sood P."/>
        </authorList>
    </citation>
    <scope>NUCLEOTIDE SEQUENCE [LARGE SCALE GENOMIC DNA]</scope>
    <source>
        <strain evidence="1">WM001</strain>
    </source>
</reference>
<keyword evidence="2" id="KW-1185">Reference proteome</keyword>